<dbReference type="GO" id="GO:0006297">
    <property type="term" value="P:nucleotide-excision repair, DNA gap filling"/>
    <property type="evidence" value="ECO:0007669"/>
    <property type="project" value="TreeGrafter"/>
</dbReference>
<dbReference type="GO" id="GO:0003677">
    <property type="term" value="F:DNA binding"/>
    <property type="evidence" value="ECO:0007669"/>
    <property type="project" value="InterPro"/>
</dbReference>
<dbReference type="Pfam" id="PF04675">
    <property type="entry name" value="DNA_ligase_A_N"/>
    <property type="match status" value="1"/>
</dbReference>
<keyword evidence="3" id="KW-0547">Nucleotide-binding</keyword>
<dbReference type="InterPro" id="IPR012308">
    <property type="entry name" value="DNA_ligase_ATP-dep_N"/>
</dbReference>
<feature type="compositionally biased region" description="Polar residues" evidence="6">
    <location>
        <begin position="699"/>
        <end position="710"/>
    </location>
</feature>
<dbReference type="InterPro" id="IPR036599">
    <property type="entry name" value="DNA_ligase_N_sf"/>
</dbReference>
<dbReference type="OrthoDB" id="2160351at2759"/>
<evidence type="ECO:0000256" key="5">
    <source>
        <dbReference type="ARBA" id="ARBA00023242"/>
    </source>
</evidence>
<dbReference type="InterPro" id="IPR012340">
    <property type="entry name" value="NA-bd_OB-fold"/>
</dbReference>
<dbReference type="PANTHER" id="PTHR45997">
    <property type="entry name" value="DNA LIGASE 4"/>
    <property type="match status" value="1"/>
</dbReference>
<proteinExistence type="inferred from homology"/>
<dbReference type="AlphaFoldDB" id="A0A8K0PD86"/>
<keyword evidence="4" id="KW-0067">ATP-binding</keyword>
<dbReference type="Gene3D" id="1.10.3260.10">
    <property type="entry name" value="DNA ligase, ATP-dependent, N-terminal domain"/>
    <property type="match status" value="1"/>
</dbReference>
<keyword evidence="2" id="KW-0436">Ligase</keyword>
<dbReference type="GO" id="GO:0032807">
    <property type="term" value="C:DNA ligase IV complex"/>
    <property type="evidence" value="ECO:0007669"/>
    <property type="project" value="TreeGrafter"/>
</dbReference>
<dbReference type="GO" id="GO:0005524">
    <property type="term" value="F:ATP binding"/>
    <property type="evidence" value="ECO:0007669"/>
    <property type="project" value="UniProtKB-KW"/>
</dbReference>
<dbReference type="InterPro" id="IPR029710">
    <property type="entry name" value="LIG4"/>
</dbReference>
<evidence type="ECO:0000313" key="8">
    <source>
        <dbReference type="EMBL" id="KAG8627780.1"/>
    </source>
</evidence>
<evidence type="ECO:0000256" key="1">
    <source>
        <dbReference type="ARBA" id="ARBA00007572"/>
    </source>
</evidence>
<dbReference type="PANTHER" id="PTHR45997:SF2">
    <property type="entry name" value="ATP DEPENDENT DNA LIGASE DOMAIN PROTEIN (AFU_ORTHOLOGUE AFUA_5G02430)"/>
    <property type="match status" value="1"/>
</dbReference>
<feature type="compositionally biased region" description="Low complexity" evidence="6">
    <location>
        <begin position="684"/>
        <end position="693"/>
    </location>
</feature>
<feature type="compositionally biased region" description="Pro residues" evidence="6">
    <location>
        <begin position="718"/>
        <end position="740"/>
    </location>
</feature>
<keyword evidence="5" id="KW-0539">Nucleus</keyword>
<evidence type="ECO:0000256" key="6">
    <source>
        <dbReference type="SAM" id="MobiDB-lite"/>
    </source>
</evidence>
<comment type="caution">
    <text evidence="8">The sequence shown here is derived from an EMBL/GenBank/DDBJ whole genome shotgun (WGS) entry which is preliminary data.</text>
</comment>
<evidence type="ECO:0000256" key="4">
    <source>
        <dbReference type="ARBA" id="ARBA00022840"/>
    </source>
</evidence>
<reference evidence="8" key="1">
    <citation type="submission" date="2021-07" db="EMBL/GenBank/DDBJ databases">
        <title>Elsinoe batatas strain:CRI-CJ2 Genome sequencing and assembly.</title>
        <authorList>
            <person name="Huang L."/>
        </authorList>
    </citation>
    <scope>NUCLEOTIDE SEQUENCE</scope>
    <source>
        <strain evidence="8">CRI-CJ2</strain>
    </source>
</reference>
<dbReference type="SUPFAM" id="SSF56091">
    <property type="entry name" value="DNA ligase/mRNA capping enzyme, catalytic domain"/>
    <property type="match status" value="1"/>
</dbReference>
<dbReference type="Gene3D" id="3.30.470.30">
    <property type="entry name" value="DNA ligase/mRNA capping enzyme"/>
    <property type="match status" value="1"/>
</dbReference>
<dbReference type="Proteomes" id="UP000809789">
    <property type="component" value="Unassembled WGS sequence"/>
</dbReference>
<feature type="region of interest" description="Disordered" evidence="6">
    <location>
        <begin position="681"/>
        <end position="757"/>
    </location>
</feature>
<dbReference type="GO" id="GO:0006310">
    <property type="term" value="P:DNA recombination"/>
    <property type="evidence" value="ECO:0007669"/>
    <property type="project" value="InterPro"/>
</dbReference>
<dbReference type="Pfam" id="PF01068">
    <property type="entry name" value="DNA_ligase_A_M"/>
    <property type="match status" value="1"/>
</dbReference>
<comment type="similarity">
    <text evidence="1">Belongs to the ATP-dependent DNA ligase family.</text>
</comment>
<dbReference type="Gene3D" id="2.40.50.140">
    <property type="entry name" value="Nucleic acid-binding proteins"/>
    <property type="match status" value="1"/>
</dbReference>
<dbReference type="PROSITE" id="PS50160">
    <property type="entry name" value="DNA_LIGASE_A3"/>
    <property type="match status" value="1"/>
</dbReference>
<gene>
    <name evidence="8" type="ORF">KVT40_003653</name>
</gene>
<feature type="region of interest" description="Disordered" evidence="6">
    <location>
        <begin position="926"/>
        <end position="952"/>
    </location>
</feature>
<protein>
    <recommendedName>
        <fullName evidence="7">ATP-dependent DNA ligase family profile domain-containing protein</fullName>
    </recommendedName>
</protein>
<evidence type="ECO:0000256" key="2">
    <source>
        <dbReference type="ARBA" id="ARBA00022598"/>
    </source>
</evidence>
<dbReference type="GO" id="GO:0003910">
    <property type="term" value="F:DNA ligase (ATP) activity"/>
    <property type="evidence" value="ECO:0007669"/>
    <property type="project" value="InterPro"/>
</dbReference>
<dbReference type="GO" id="GO:0006303">
    <property type="term" value="P:double-strand break repair via nonhomologous end joining"/>
    <property type="evidence" value="ECO:0007669"/>
    <property type="project" value="TreeGrafter"/>
</dbReference>
<evidence type="ECO:0000256" key="3">
    <source>
        <dbReference type="ARBA" id="ARBA00022741"/>
    </source>
</evidence>
<dbReference type="InterPro" id="IPR012310">
    <property type="entry name" value="DNA_ligase_ATP-dep_cent"/>
</dbReference>
<evidence type="ECO:0000313" key="9">
    <source>
        <dbReference type="Proteomes" id="UP000809789"/>
    </source>
</evidence>
<name>A0A8K0PD86_9PEZI</name>
<feature type="domain" description="ATP-dependent DNA ligase family profile" evidence="7">
    <location>
        <begin position="384"/>
        <end position="533"/>
    </location>
</feature>
<accession>A0A8K0PD86</accession>
<dbReference type="EMBL" id="JAESVG020000004">
    <property type="protein sequence ID" value="KAG8627780.1"/>
    <property type="molecule type" value="Genomic_DNA"/>
</dbReference>
<organism evidence="8 9">
    <name type="scientific">Elsinoe batatas</name>
    <dbReference type="NCBI Taxonomy" id="2601811"/>
    <lineage>
        <taxon>Eukaryota</taxon>
        <taxon>Fungi</taxon>
        <taxon>Dikarya</taxon>
        <taxon>Ascomycota</taxon>
        <taxon>Pezizomycotina</taxon>
        <taxon>Dothideomycetes</taxon>
        <taxon>Dothideomycetidae</taxon>
        <taxon>Myriangiales</taxon>
        <taxon>Elsinoaceae</taxon>
        <taxon>Elsinoe</taxon>
    </lineage>
</organism>
<evidence type="ECO:0000259" key="7">
    <source>
        <dbReference type="PROSITE" id="PS50160"/>
    </source>
</evidence>
<keyword evidence="9" id="KW-1185">Reference proteome</keyword>
<sequence length="952" mass="106523">MTLRFSVFCHLLSSLEDFHQRDPPLLPTDRNARVTTELRSWFRAHRKAIDGLDAAEAGALLSSFLPERRTDRVYGMQHTTLSRTLCRTLGLSSSRSRDLIVYEQPGNGDLADCLERVLEGGGPPAIPPVTLDEVDKMLSALASGYKYSSPEVRQEHDPQVDPQVALTHIIRRSSPGEAKWLVRLILKDLSPVKLDEHLILRSIHFLLPDILRFQHDFKVAAETLKGPFRKYPSCPDAQSASLLRKLVSGSYRPQIGIKISRSSFVKARSIDHCLQITGRRRWMIERKYDGEYCEMHIDLSKGTDWLKIFSKSGKDSTEDRVALRETLRKSLSIGSDKCKVKSKCVLLGEMVVYSEHEKQIMPFHKIRKYVPRSGTYLGTAKDSPRHQHEHLMIIFFDLLLHDDNNVMQKPLEERKSLLINLVKTKIGRAIVAESKVLDFADDDSKRKLMNHLAASVAARHEGLVLKPCGRPYLAIPGEDHERSSVIKLKKDYINGLGDEADLAVVGASYDAQLAISKGLGRNSYTHFHVGCLMNQEDVERYQERPRFRVVGTISADSCIPPTILLKAITLARLSAEDFTPSQPPSSFDLVSDHPRMDVTLRVPFVFEVLGSSYEKPSNCGYWMLRHPRVKKLHEDRTWRDCVPFIDLQKLAKQALSAPVDSESQENLRWMGRIEKSCRRKIARASATTTPTSPLKRKSPQQQTSLTPSTSPLRKKPRIQPPQPLIIKPHLPPPAHIPPSQPAEMSSHNPPPTSHGPLQARCAYLTRASGGEHTTCPLSGTVVCIRHHHEEAAEYASAKAAALQHGATVVDSEAQLVAALGAEERGTVHVPATGEAVGRWEERKVGMKVWTSLMGTEGRKEGLMVEILDVVLAARSCGRKKWEEHGREVERELGEEWEGLVVGSVRVEAGGREVVLVGRKMEVEEGAVVEETQEDQGGDVVMEEGSEEAEIRE</sequence>